<comment type="cofactor">
    <cofactor evidence="1 4">
        <name>pyridoxal 5'-phosphate</name>
        <dbReference type="ChEBI" id="CHEBI:597326"/>
    </cofactor>
</comment>
<dbReference type="InterPro" id="IPR029066">
    <property type="entry name" value="PLP-binding_barrel"/>
</dbReference>
<dbReference type="GO" id="GO:0008784">
    <property type="term" value="F:alanine racemase activity"/>
    <property type="evidence" value="ECO:0007669"/>
    <property type="project" value="InterPro"/>
</dbReference>
<reference evidence="8" key="1">
    <citation type="submission" date="2016-01" db="EMBL/GenBank/DDBJ databases">
        <authorList>
            <person name="Mitreva M."/>
            <person name="Pepin K.H."/>
            <person name="Mihindukulasuriya K.A."/>
            <person name="Fulton R."/>
            <person name="Fronick C."/>
            <person name="O'Laughlin M."/>
            <person name="Miner T."/>
            <person name="Herter B."/>
            <person name="Rosa B.A."/>
            <person name="Cordes M."/>
            <person name="Tomlinson C."/>
            <person name="Wollam A."/>
            <person name="Palsikar V.B."/>
            <person name="Mardis E.R."/>
            <person name="Wilson R.K."/>
        </authorList>
    </citation>
    <scope>NUCLEOTIDE SEQUENCE [LARGE SCALE GENOMIC DNA]</scope>
    <source>
        <strain evidence="8">KA00185</strain>
    </source>
</reference>
<feature type="binding site" evidence="5">
    <location>
        <position position="140"/>
    </location>
    <ligand>
        <name>substrate</name>
    </ligand>
</feature>
<dbReference type="PRINTS" id="PR00992">
    <property type="entry name" value="ALARACEMASE"/>
</dbReference>
<evidence type="ECO:0000313" key="8">
    <source>
        <dbReference type="Proteomes" id="UP000070483"/>
    </source>
</evidence>
<organism evidence="7 8">
    <name type="scientific">Leptotrichia wadei</name>
    <dbReference type="NCBI Taxonomy" id="157687"/>
    <lineage>
        <taxon>Bacteria</taxon>
        <taxon>Fusobacteriati</taxon>
        <taxon>Fusobacteriota</taxon>
        <taxon>Fusobacteriia</taxon>
        <taxon>Fusobacteriales</taxon>
        <taxon>Leptotrichiaceae</taxon>
        <taxon>Leptotrichia</taxon>
    </lineage>
</organism>
<evidence type="ECO:0000313" key="7">
    <source>
        <dbReference type="EMBL" id="KXB62178.1"/>
    </source>
</evidence>
<sequence length="394" mass="45222">MLVNLEIKKTNLEKNLKIARSINENLICVIKDNAYGLGIENILPILLENKCDYFAVAYIEETLKIQEVLENLKLKNQNNKIKVMTLNYVKPENVEYAIKNNIELTVFNFSQLLDYLKILDEFFENTILKIHIKVNSGMNRLGFDENEILELVEIIKKYEIDPLNNESKNKVLKNKIEIISIFSHISDAENQVETEKQVEKYERILKIFDENNIKYQYKHLQASPLLFKYGQKYNYDFARVGMALYGMEPLSYDVGLLDVITVKSQIINIRNVKKNDKISYGGKGIVKQDSKIGIVAIGYAHGLQKQIENSGEAYILVNGQKAKIIGEICMDMIFVDLTDIENVEVNDEVVIVGSQKNIENGITKRITLRQAAKWARTIQDDILTKFGGIKKTVD</sequence>
<dbReference type="GO" id="GO:0030170">
    <property type="term" value="F:pyridoxal phosphate binding"/>
    <property type="evidence" value="ECO:0007669"/>
    <property type="project" value="TreeGrafter"/>
</dbReference>
<dbReference type="PATRIC" id="fig|157687.3.peg.1677"/>
<dbReference type="InterPro" id="IPR001608">
    <property type="entry name" value="Ala_racemase_N"/>
</dbReference>
<proteinExistence type="predicted"/>
<feature type="binding site" evidence="5">
    <location>
        <position position="330"/>
    </location>
    <ligand>
        <name>substrate</name>
    </ligand>
</feature>
<dbReference type="GO" id="GO:0030632">
    <property type="term" value="P:D-alanine biosynthetic process"/>
    <property type="evidence" value="ECO:0007669"/>
    <property type="project" value="TreeGrafter"/>
</dbReference>
<evidence type="ECO:0000256" key="5">
    <source>
        <dbReference type="PIRSR" id="PIRSR600821-52"/>
    </source>
</evidence>
<dbReference type="NCBIfam" id="TIGR00492">
    <property type="entry name" value="alr"/>
    <property type="match status" value="1"/>
</dbReference>
<comment type="caution">
    <text evidence="7">The sequence shown here is derived from an EMBL/GenBank/DDBJ whole genome shotgun (WGS) entry which is preliminary data.</text>
</comment>
<evidence type="ECO:0000256" key="4">
    <source>
        <dbReference type="PIRSR" id="PIRSR600821-50"/>
    </source>
</evidence>
<dbReference type="PANTHER" id="PTHR30511">
    <property type="entry name" value="ALANINE RACEMASE"/>
    <property type="match status" value="1"/>
</dbReference>
<dbReference type="InterPro" id="IPR011079">
    <property type="entry name" value="Ala_racemase_C"/>
</dbReference>
<dbReference type="PROSITE" id="PS00395">
    <property type="entry name" value="ALANINE_RACEMASE"/>
    <property type="match status" value="1"/>
</dbReference>
<evidence type="ECO:0000256" key="3">
    <source>
        <dbReference type="ARBA" id="ARBA00023235"/>
    </source>
</evidence>
<dbReference type="SMART" id="SM01005">
    <property type="entry name" value="Ala_racemase_C"/>
    <property type="match status" value="1"/>
</dbReference>
<dbReference type="AlphaFoldDB" id="A0A134A3D3"/>
<dbReference type="Pfam" id="PF01168">
    <property type="entry name" value="Ala_racemase_N"/>
    <property type="match status" value="1"/>
</dbReference>
<feature type="domain" description="Alanine racemase C-terminal" evidence="6">
    <location>
        <begin position="259"/>
        <end position="394"/>
    </location>
</feature>
<dbReference type="OrthoDB" id="79223at2"/>
<keyword evidence="8" id="KW-1185">Reference proteome</keyword>
<evidence type="ECO:0000256" key="2">
    <source>
        <dbReference type="ARBA" id="ARBA00022898"/>
    </source>
</evidence>
<dbReference type="SUPFAM" id="SSF50621">
    <property type="entry name" value="Alanine racemase C-terminal domain-like"/>
    <property type="match status" value="1"/>
</dbReference>
<dbReference type="InterPro" id="IPR020622">
    <property type="entry name" value="Ala_racemase_pyridoxalP-BS"/>
</dbReference>
<dbReference type="Pfam" id="PF00842">
    <property type="entry name" value="Ala_racemase_C"/>
    <property type="match status" value="1"/>
</dbReference>
<feature type="modified residue" description="N6-(pyridoxal phosphate)lysine" evidence="4">
    <location>
        <position position="31"/>
    </location>
</feature>
<dbReference type="Gene3D" id="2.40.37.10">
    <property type="entry name" value="Lyase, Ornithine Decarboxylase, Chain A, domain 1"/>
    <property type="match status" value="1"/>
</dbReference>
<dbReference type="InterPro" id="IPR009006">
    <property type="entry name" value="Ala_racemase/Decarboxylase_C"/>
</dbReference>
<name>A0A134A3D3_9FUSO</name>
<dbReference type="Gene3D" id="3.20.20.10">
    <property type="entry name" value="Alanine racemase"/>
    <property type="match status" value="1"/>
</dbReference>
<dbReference type="InterPro" id="IPR000821">
    <property type="entry name" value="Ala_racemase"/>
</dbReference>
<dbReference type="RefSeq" id="WP_060918295.1">
    <property type="nucleotide sequence ID" value="NZ_KQ960099.1"/>
</dbReference>
<evidence type="ECO:0000256" key="1">
    <source>
        <dbReference type="ARBA" id="ARBA00001933"/>
    </source>
</evidence>
<dbReference type="SUPFAM" id="SSF51419">
    <property type="entry name" value="PLP-binding barrel"/>
    <property type="match status" value="1"/>
</dbReference>
<dbReference type="CDD" id="cd00430">
    <property type="entry name" value="PLPDE_III_AR"/>
    <property type="match status" value="1"/>
</dbReference>
<protein>
    <submittedName>
        <fullName evidence="7">Alanine racemase</fullName>
    </submittedName>
</protein>
<accession>A0A134A3D3</accession>
<dbReference type="PANTHER" id="PTHR30511:SF0">
    <property type="entry name" value="ALANINE RACEMASE, CATABOLIC-RELATED"/>
    <property type="match status" value="1"/>
</dbReference>
<keyword evidence="2 4" id="KW-0663">Pyridoxal phosphate</keyword>
<dbReference type="GO" id="GO:0005829">
    <property type="term" value="C:cytosol"/>
    <property type="evidence" value="ECO:0007669"/>
    <property type="project" value="TreeGrafter"/>
</dbReference>
<evidence type="ECO:0000259" key="6">
    <source>
        <dbReference type="SMART" id="SM01005"/>
    </source>
</evidence>
<dbReference type="EMBL" id="LSDD01000124">
    <property type="protein sequence ID" value="KXB62178.1"/>
    <property type="molecule type" value="Genomic_DNA"/>
</dbReference>
<keyword evidence="3" id="KW-0413">Isomerase</keyword>
<dbReference type="STRING" id="157687.HMPREF3180_01683"/>
<gene>
    <name evidence="7" type="ORF">HMPREF3180_01683</name>
</gene>
<dbReference type="Proteomes" id="UP000070483">
    <property type="component" value="Unassembled WGS sequence"/>
</dbReference>